<dbReference type="PANTHER" id="PTHR45614:SF30">
    <property type="entry name" value="MYB-RELATED PROTEIN B"/>
    <property type="match status" value="1"/>
</dbReference>
<dbReference type="CDD" id="cd00167">
    <property type="entry name" value="SANT"/>
    <property type="match status" value="2"/>
</dbReference>
<dbReference type="GO" id="GO:0000981">
    <property type="term" value="F:DNA-binding transcription factor activity, RNA polymerase II-specific"/>
    <property type="evidence" value="ECO:0007669"/>
    <property type="project" value="TreeGrafter"/>
</dbReference>
<dbReference type="SUPFAM" id="SSF46689">
    <property type="entry name" value="Homeodomain-like"/>
    <property type="match status" value="2"/>
</dbReference>
<dbReference type="InterPro" id="IPR050560">
    <property type="entry name" value="MYB_TF"/>
</dbReference>
<dbReference type="Pfam" id="PF13921">
    <property type="entry name" value="Myb_DNA-bind_6"/>
    <property type="match status" value="1"/>
</dbReference>
<protein>
    <recommendedName>
        <fullName evidence="7">V-myb avian myeloblastosis viral oncogene homolog-like 1</fullName>
    </recommendedName>
</protein>
<feature type="domain" description="HTH myb-type" evidence="4">
    <location>
        <begin position="36"/>
        <end position="91"/>
    </location>
</feature>
<sequence>QDELLRRLVKERGASSWSSVALSEVQCQRRWQQIKNPELVKGPWTQEEDRRVMELVQKYGVKRWSLIAKHLHTRNGKQCRERWHNHLNPAVKKSSWTAEEDRVVCQAHRLLGNRWADISKLLPGRTDNSIKNHWNSTLKRKVEKEGYLHFLQLHGSSSAPRPGTRNHTSRRAQTKLVGMLTLICVLAGRQSVHHQRRVQLLLQSEQLQTSWKLRPPVFHLGSRFLLRLQAGRVHRADGDGKAVHWTLPMSVLWDLAHVCLCLQQKSCSSQNLEAWSYQEMTSHPSPEAALLREDSPSVIDLSRSYVRRRGEAGPGFLRTGETAAVLCRFQVLRSS</sequence>
<feature type="domain" description="Myb-like" evidence="3">
    <location>
        <begin position="88"/>
        <end position="138"/>
    </location>
</feature>
<dbReference type="InterPro" id="IPR009057">
    <property type="entry name" value="Homeodomain-like_sf"/>
</dbReference>
<dbReference type="GO" id="GO:0000978">
    <property type="term" value="F:RNA polymerase II cis-regulatory region sequence-specific DNA binding"/>
    <property type="evidence" value="ECO:0007669"/>
    <property type="project" value="TreeGrafter"/>
</dbReference>
<organism evidence="5 6">
    <name type="scientific">Xiphophorus couchianus</name>
    <name type="common">Monterrey platyfish</name>
    <dbReference type="NCBI Taxonomy" id="32473"/>
    <lineage>
        <taxon>Eukaryota</taxon>
        <taxon>Metazoa</taxon>
        <taxon>Chordata</taxon>
        <taxon>Craniata</taxon>
        <taxon>Vertebrata</taxon>
        <taxon>Euteleostomi</taxon>
        <taxon>Actinopterygii</taxon>
        <taxon>Neopterygii</taxon>
        <taxon>Teleostei</taxon>
        <taxon>Neoteleostei</taxon>
        <taxon>Acanthomorphata</taxon>
        <taxon>Ovalentaria</taxon>
        <taxon>Atherinomorphae</taxon>
        <taxon>Cyprinodontiformes</taxon>
        <taxon>Poeciliidae</taxon>
        <taxon>Poeciliinae</taxon>
        <taxon>Xiphophorus</taxon>
    </lineage>
</organism>
<reference evidence="5" key="1">
    <citation type="submission" date="2025-08" db="UniProtKB">
        <authorList>
            <consortium name="Ensembl"/>
        </authorList>
    </citation>
    <scope>IDENTIFICATION</scope>
</reference>
<dbReference type="Gene3D" id="1.10.10.60">
    <property type="entry name" value="Homeodomain-like"/>
    <property type="match status" value="2"/>
</dbReference>
<name>A0A3B5MQS1_9TELE</name>
<accession>A0A3B5MQS1</accession>
<dbReference type="GeneTree" id="ENSGT00940000156248"/>
<reference evidence="5" key="2">
    <citation type="submission" date="2025-09" db="UniProtKB">
        <authorList>
            <consortium name="Ensembl"/>
        </authorList>
    </citation>
    <scope>IDENTIFICATION</scope>
</reference>
<dbReference type="PROSITE" id="PS51294">
    <property type="entry name" value="HTH_MYB"/>
    <property type="match status" value="2"/>
</dbReference>
<dbReference type="Ensembl" id="ENSXCOT00000027093.1">
    <property type="protein sequence ID" value="ENSXCOP00000026764.1"/>
    <property type="gene ID" value="ENSXCOG00000019992.1"/>
</dbReference>
<dbReference type="PROSITE" id="PS50090">
    <property type="entry name" value="MYB_LIKE"/>
    <property type="match status" value="2"/>
</dbReference>
<keyword evidence="1" id="KW-0677">Repeat</keyword>
<feature type="domain" description="Myb-like" evidence="3">
    <location>
        <begin position="36"/>
        <end position="87"/>
    </location>
</feature>
<evidence type="ECO:0000256" key="2">
    <source>
        <dbReference type="ARBA" id="ARBA00023125"/>
    </source>
</evidence>
<dbReference type="Proteomes" id="UP000261380">
    <property type="component" value="Unplaced"/>
</dbReference>
<dbReference type="InterPro" id="IPR001005">
    <property type="entry name" value="SANT/Myb"/>
</dbReference>
<evidence type="ECO:0000259" key="3">
    <source>
        <dbReference type="PROSITE" id="PS50090"/>
    </source>
</evidence>
<dbReference type="FunFam" id="1.10.10.60:FF:000010">
    <property type="entry name" value="Transcriptional activator Myb isoform A"/>
    <property type="match status" value="1"/>
</dbReference>
<evidence type="ECO:0000259" key="4">
    <source>
        <dbReference type="PROSITE" id="PS51294"/>
    </source>
</evidence>
<feature type="domain" description="HTH myb-type" evidence="4">
    <location>
        <begin position="92"/>
        <end position="142"/>
    </location>
</feature>
<keyword evidence="2" id="KW-0238">DNA-binding</keyword>
<evidence type="ECO:0000313" key="5">
    <source>
        <dbReference type="Ensembl" id="ENSXCOP00000026764.1"/>
    </source>
</evidence>
<evidence type="ECO:0008006" key="7">
    <source>
        <dbReference type="Google" id="ProtNLM"/>
    </source>
</evidence>
<dbReference type="InterPro" id="IPR017930">
    <property type="entry name" value="Myb_dom"/>
</dbReference>
<evidence type="ECO:0000313" key="6">
    <source>
        <dbReference type="Proteomes" id="UP000261380"/>
    </source>
</evidence>
<keyword evidence="6" id="KW-1185">Reference proteome</keyword>
<dbReference type="AlphaFoldDB" id="A0A3B5MQS1"/>
<dbReference type="SMART" id="SM00717">
    <property type="entry name" value="SANT"/>
    <property type="match status" value="2"/>
</dbReference>
<proteinExistence type="predicted"/>
<evidence type="ECO:0000256" key="1">
    <source>
        <dbReference type="ARBA" id="ARBA00022737"/>
    </source>
</evidence>
<dbReference type="GO" id="GO:0005634">
    <property type="term" value="C:nucleus"/>
    <property type="evidence" value="ECO:0007669"/>
    <property type="project" value="UniProtKB-ARBA"/>
</dbReference>
<dbReference type="PANTHER" id="PTHR45614">
    <property type="entry name" value="MYB PROTEIN-RELATED"/>
    <property type="match status" value="1"/>
</dbReference>
<dbReference type="STRING" id="32473.ENSXCOP00000026764"/>